<feature type="region of interest" description="Disordered" evidence="1">
    <location>
        <begin position="64"/>
        <end position="91"/>
    </location>
</feature>
<feature type="non-terminal residue" evidence="2">
    <location>
        <position position="1"/>
    </location>
</feature>
<accession>A0AAD9E014</accession>
<dbReference type="AlphaFoldDB" id="A0AAD9E014"/>
<proteinExistence type="predicted"/>
<evidence type="ECO:0000313" key="2">
    <source>
        <dbReference type="EMBL" id="KAK1802020.1"/>
    </source>
</evidence>
<protein>
    <submittedName>
        <fullName evidence="2">Uncharacterized protein</fullName>
    </submittedName>
</protein>
<sequence length="138" mass="15045">DGPSAVAGAASSFSFCRAALDHTVSAEELNYQLPRKSGGNLTWHDSHSQRAAGRTVKLLQQPGTEGIPAKKDHGAHRGCAPDWSRREEVEDSPGAAWGVKRMLKKKKKDGAMNLAVEQSACWGLCSFSYDWESRMPCE</sequence>
<organism evidence="2 3">
    <name type="scientific">Electrophorus voltai</name>
    <dbReference type="NCBI Taxonomy" id="2609070"/>
    <lineage>
        <taxon>Eukaryota</taxon>
        <taxon>Metazoa</taxon>
        <taxon>Chordata</taxon>
        <taxon>Craniata</taxon>
        <taxon>Vertebrata</taxon>
        <taxon>Euteleostomi</taxon>
        <taxon>Actinopterygii</taxon>
        <taxon>Neopterygii</taxon>
        <taxon>Teleostei</taxon>
        <taxon>Ostariophysi</taxon>
        <taxon>Gymnotiformes</taxon>
        <taxon>Gymnotoidei</taxon>
        <taxon>Gymnotidae</taxon>
        <taxon>Electrophorus</taxon>
    </lineage>
</organism>
<name>A0AAD9E014_9TELE</name>
<comment type="caution">
    <text evidence="2">The sequence shown here is derived from an EMBL/GenBank/DDBJ whole genome shotgun (WGS) entry which is preliminary data.</text>
</comment>
<gene>
    <name evidence="2" type="ORF">P4O66_022261</name>
</gene>
<dbReference type="EMBL" id="JAROKS010000008">
    <property type="protein sequence ID" value="KAK1802020.1"/>
    <property type="molecule type" value="Genomic_DNA"/>
</dbReference>
<reference evidence="2" key="1">
    <citation type="submission" date="2023-03" db="EMBL/GenBank/DDBJ databases">
        <title>Electrophorus voltai genome.</title>
        <authorList>
            <person name="Bian C."/>
        </authorList>
    </citation>
    <scope>NUCLEOTIDE SEQUENCE</scope>
    <source>
        <strain evidence="2">CB-2022</strain>
        <tissue evidence="2">Muscle</tissue>
    </source>
</reference>
<dbReference type="Proteomes" id="UP001239994">
    <property type="component" value="Unassembled WGS sequence"/>
</dbReference>
<evidence type="ECO:0000313" key="3">
    <source>
        <dbReference type="Proteomes" id="UP001239994"/>
    </source>
</evidence>
<evidence type="ECO:0000256" key="1">
    <source>
        <dbReference type="SAM" id="MobiDB-lite"/>
    </source>
</evidence>
<keyword evidence="3" id="KW-1185">Reference proteome</keyword>